<keyword evidence="2" id="KW-1185">Reference proteome</keyword>
<proteinExistence type="predicted"/>
<dbReference type="AlphaFoldDB" id="A0A420DPM7"/>
<dbReference type="EMBL" id="RAQK01000001">
    <property type="protein sequence ID" value="RKE96205.1"/>
    <property type="molecule type" value="Genomic_DNA"/>
</dbReference>
<reference evidence="1 2" key="1">
    <citation type="submission" date="2018-09" db="EMBL/GenBank/DDBJ databases">
        <title>Genomic Encyclopedia of Archaeal and Bacterial Type Strains, Phase II (KMG-II): from individual species to whole genera.</title>
        <authorList>
            <person name="Goeker M."/>
        </authorList>
    </citation>
    <scope>NUCLEOTIDE SEQUENCE [LARGE SCALE GENOMIC DNA]</scope>
    <source>
        <strain evidence="1 2">DSM 11458</strain>
    </source>
</reference>
<dbReference type="OrthoDB" id="7728378at2"/>
<gene>
    <name evidence="1" type="ORF">C8N30_0761</name>
</gene>
<organism evidence="1 2">
    <name type="scientific">Sulfitobacter guttiformis</name>
    <dbReference type="NCBI Taxonomy" id="74349"/>
    <lineage>
        <taxon>Bacteria</taxon>
        <taxon>Pseudomonadati</taxon>
        <taxon>Pseudomonadota</taxon>
        <taxon>Alphaproteobacteria</taxon>
        <taxon>Rhodobacterales</taxon>
        <taxon>Roseobacteraceae</taxon>
        <taxon>Sulfitobacter</taxon>
    </lineage>
</organism>
<protein>
    <submittedName>
        <fullName evidence="1">Uncharacterized protein</fullName>
    </submittedName>
</protein>
<dbReference type="Proteomes" id="UP000284407">
    <property type="component" value="Unassembled WGS sequence"/>
</dbReference>
<comment type="caution">
    <text evidence="1">The sequence shown here is derived from an EMBL/GenBank/DDBJ whole genome shotgun (WGS) entry which is preliminary data.</text>
</comment>
<sequence>MIEIPINQPELLSIAFLRIALSEPSDGERQKAIKSIKLDIEASRLETLNTKFGTAWTQDPKNAALVQWVAATSPERHEAAVQLSQIGKRYEAKNERKLNVAEHIGMVIWLSIQDGKFEGLHTRGGILEQVSDDAREFQVTGAKDKDILRKIWLSYRGVVHLGMAISYCEDNPSQRNNVLHLAERFRCSLCENFPKGTSKPYVNQNAQFYFPYKSKLWGPRFANRGLPFGIE</sequence>
<name>A0A420DPM7_9RHOB</name>
<evidence type="ECO:0000313" key="2">
    <source>
        <dbReference type="Proteomes" id="UP000284407"/>
    </source>
</evidence>
<accession>A0A420DPM7</accession>
<dbReference type="RefSeq" id="WP_025063154.1">
    <property type="nucleotide sequence ID" value="NZ_RAQK01000001.1"/>
</dbReference>
<evidence type="ECO:0000313" key="1">
    <source>
        <dbReference type="EMBL" id="RKE96205.1"/>
    </source>
</evidence>